<dbReference type="Pfam" id="PF20231">
    <property type="entry name" value="DUF6589"/>
    <property type="match status" value="1"/>
</dbReference>
<sequence length="242" mass="27265">MMTNAPTIYSLISNLITPTYKRSTEDRSQSLAIVIISTIANHHSHKTTGIQTILSLGSMARTCNNQVQTVLNHADMAVSKIIKDYAAQMRSTPIPSEGQIWAYDNLNIMVRVQQIRKGHHGEMKIWTTRLSVPLRYNPPAELSSEPAGRRRDLCAADLLPSREDMDSLKGRLAIHVKKLLCTHFTRFKDLSRPQPSRAVTKSTYRPLELMDKDEAKTSDNIKILREFATEAGMTPDHCPDQV</sequence>
<reference evidence="3" key="2">
    <citation type="submission" date="2025-08" db="UniProtKB">
        <authorList>
            <consortium name="RefSeq"/>
        </authorList>
    </citation>
    <scope>IDENTIFICATION</scope>
    <source>
        <strain evidence="3">S238N-H82</strain>
        <tissue evidence="3">Testes</tissue>
    </source>
</reference>
<feature type="domain" description="DUF6589" evidence="1">
    <location>
        <begin position="149"/>
        <end position="236"/>
    </location>
</feature>
<dbReference type="GeneID" id="118418125"/>
<dbReference type="Proteomes" id="UP000001554">
    <property type="component" value="Chromosome 6"/>
</dbReference>
<dbReference type="KEGG" id="bfo:118418125"/>
<dbReference type="AlphaFoldDB" id="A0A9J7MUY5"/>
<evidence type="ECO:0000313" key="2">
    <source>
        <dbReference type="Proteomes" id="UP000001554"/>
    </source>
</evidence>
<proteinExistence type="predicted"/>
<organism evidence="2 3">
    <name type="scientific">Branchiostoma floridae</name>
    <name type="common">Florida lancelet</name>
    <name type="synonym">Amphioxus</name>
    <dbReference type="NCBI Taxonomy" id="7739"/>
    <lineage>
        <taxon>Eukaryota</taxon>
        <taxon>Metazoa</taxon>
        <taxon>Chordata</taxon>
        <taxon>Cephalochordata</taxon>
        <taxon>Leptocardii</taxon>
        <taxon>Amphioxiformes</taxon>
        <taxon>Branchiostomatidae</taxon>
        <taxon>Branchiostoma</taxon>
    </lineage>
</organism>
<protein>
    <submittedName>
        <fullName evidence="3">Uncharacterized protein LOC118418125</fullName>
    </submittedName>
</protein>
<dbReference type="RefSeq" id="XP_035679850.1">
    <property type="nucleotide sequence ID" value="XM_035823957.1"/>
</dbReference>
<evidence type="ECO:0000313" key="3">
    <source>
        <dbReference type="RefSeq" id="XP_035679850.1"/>
    </source>
</evidence>
<gene>
    <name evidence="3" type="primary">LOC118418125</name>
</gene>
<reference evidence="2" key="1">
    <citation type="journal article" date="2020" name="Nat. Ecol. Evol.">
        <title>Deeply conserved synteny resolves early events in vertebrate evolution.</title>
        <authorList>
            <person name="Simakov O."/>
            <person name="Marletaz F."/>
            <person name="Yue J.X."/>
            <person name="O'Connell B."/>
            <person name="Jenkins J."/>
            <person name="Brandt A."/>
            <person name="Calef R."/>
            <person name="Tung C.H."/>
            <person name="Huang T.K."/>
            <person name="Schmutz J."/>
            <person name="Satoh N."/>
            <person name="Yu J.K."/>
            <person name="Putnam N.H."/>
            <person name="Green R.E."/>
            <person name="Rokhsar D.S."/>
        </authorList>
    </citation>
    <scope>NUCLEOTIDE SEQUENCE [LARGE SCALE GENOMIC DNA]</scope>
    <source>
        <strain evidence="2">S238N-H82</strain>
    </source>
</reference>
<name>A0A9J7MUY5_BRAFL</name>
<evidence type="ECO:0000259" key="1">
    <source>
        <dbReference type="Pfam" id="PF20231"/>
    </source>
</evidence>
<dbReference type="OrthoDB" id="10238083at2759"/>
<accession>A0A9J7MUY5</accession>
<dbReference type="InterPro" id="IPR046496">
    <property type="entry name" value="DUF6589"/>
</dbReference>
<keyword evidence="2" id="KW-1185">Reference proteome</keyword>